<dbReference type="EMBL" id="JBHGPK010000026">
    <property type="protein sequence ID" value="MFC2254063.1"/>
    <property type="molecule type" value="Genomic_DNA"/>
</dbReference>
<feature type="region of interest" description="Disordered" evidence="1">
    <location>
        <begin position="101"/>
        <end position="121"/>
    </location>
</feature>
<dbReference type="RefSeq" id="WP_394314842.1">
    <property type="nucleotide sequence ID" value="NZ_JBHGPK010000026.1"/>
</dbReference>
<evidence type="ECO:0000313" key="2">
    <source>
        <dbReference type="EMBL" id="MFC2254063.1"/>
    </source>
</evidence>
<proteinExistence type="predicted"/>
<name>A0ABV6ZPD8_9HYPH</name>
<evidence type="ECO:0000256" key="1">
    <source>
        <dbReference type="SAM" id="MobiDB-lite"/>
    </source>
</evidence>
<organism evidence="2 3">
    <name type="scientific">Labrys neptuniae</name>
    <dbReference type="NCBI Taxonomy" id="376174"/>
    <lineage>
        <taxon>Bacteria</taxon>
        <taxon>Pseudomonadati</taxon>
        <taxon>Pseudomonadota</taxon>
        <taxon>Alphaproteobacteria</taxon>
        <taxon>Hyphomicrobiales</taxon>
        <taxon>Xanthobacteraceae</taxon>
        <taxon>Labrys</taxon>
    </lineage>
</organism>
<dbReference type="Proteomes" id="UP001595190">
    <property type="component" value="Unassembled WGS sequence"/>
</dbReference>
<protein>
    <submittedName>
        <fullName evidence="2">Uncharacterized protein</fullName>
    </submittedName>
</protein>
<comment type="caution">
    <text evidence="2">The sequence shown here is derived from an EMBL/GenBank/DDBJ whole genome shotgun (WGS) entry which is preliminary data.</text>
</comment>
<reference evidence="2 3" key="1">
    <citation type="submission" date="2024-09" db="EMBL/GenBank/DDBJ databases">
        <title>Description of Labrys sedimenti sp. nov., isolated from a diclofenac-degrading enrichment culture, and genome-based reclassification of Labrys portucalensis as a later heterotypic synonym of Labrys neptuniae.</title>
        <authorList>
            <person name="Tancsics A."/>
            <person name="Csepanyi A."/>
        </authorList>
    </citation>
    <scope>NUCLEOTIDE SEQUENCE [LARGE SCALE GENOMIC DNA]</scope>
    <source>
        <strain evidence="2 3">LMG 23412</strain>
    </source>
</reference>
<evidence type="ECO:0000313" key="3">
    <source>
        <dbReference type="Proteomes" id="UP001595190"/>
    </source>
</evidence>
<accession>A0ABV6ZPD8</accession>
<sequence length="121" mass="12736">MTISSTVTNPPESKIREIDVVATDRRIDGAFAGDGVPFIYEPMRGSSGVSPWFSEVRGQPASTPASDALQGFFDGWINTLPSWTLSGSATIGQHHDLFQSGLLASSGGSEPTHGGWGSSPR</sequence>
<gene>
    <name evidence="2" type="ORF">ACETRX_30845</name>
</gene>